<dbReference type="RefSeq" id="WP_057789225.1">
    <property type="nucleotide sequence ID" value="NZ_CP014322.1"/>
</dbReference>
<dbReference type="EMBL" id="JAUOQI010000031">
    <property type="protein sequence ID" value="MDO6579693.1"/>
    <property type="molecule type" value="Genomic_DNA"/>
</dbReference>
<dbReference type="GeneID" id="83259660"/>
<organism evidence="4 5">
    <name type="scientific">Alteromonas stellipolaris</name>
    <dbReference type="NCBI Taxonomy" id="233316"/>
    <lineage>
        <taxon>Bacteria</taxon>
        <taxon>Pseudomonadati</taxon>
        <taxon>Pseudomonadota</taxon>
        <taxon>Gammaproteobacteria</taxon>
        <taxon>Alteromonadales</taxon>
        <taxon>Alteromonadaceae</taxon>
        <taxon>Alteromonas/Salinimonas group</taxon>
        <taxon>Alteromonas</taxon>
    </lineage>
</organism>
<dbReference type="PROSITE" id="PS50222">
    <property type="entry name" value="EF_HAND_2"/>
    <property type="match status" value="2"/>
</dbReference>
<name>A0AAW7Z7S6_9ALTE</name>
<dbReference type="InterPro" id="IPR018247">
    <property type="entry name" value="EF_Hand_1_Ca_BS"/>
</dbReference>
<feature type="signal peptide" evidence="2">
    <location>
        <begin position="1"/>
        <end position="20"/>
    </location>
</feature>
<dbReference type="PROSITE" id="PS00018">
    <property type="entry name" value="EF_HAND_1"/>
    <property type="match status" value="1"/>
</dbReference>
<feature type="chain" id="PRO_5043970125" description="EF-hand domain-containing protein" evidence="2">
    <location>
        <begin position="21"/>
        <end position="172"/>
    </location>
</feature>
<dbReference type="SUPFAM" id="SSF47473">
    <property type="entry name" value="EF-hand"/>
    <property type="match status" value="1"/>
</dbReference>
<feature type="region of interest" description="Disordered" evidence="1">
    <location>
        <begin position="127"/>
        <end position="158"/>
    </location>
</feature>
<sequence>MKKLSLTIFISTLIFGAATASEHTSKFDASFSSLDSDGNELLVTQELDRASLAAYIDDIDTNGDSSINLSEFNEYVKANPDKFSEDVIASVNENSVEDAVSEQQVATAENSDMLSAVIANFEKADTNKDGTLSSSEVSEANMDGNFSEMDTDSNDALSKVELENYLKQKGSR</sequence>
<evidence type="ECO:0000259" key="3">
    <source>
        <dbReference type="PROSITE" id="PS50222"/>
    </source>
</evidence>
<feature type="domain" description="EF-hand" evidence="3">
    <location>
        <begin position="47"/>
        <end position="82"/>
    </location>
</feature>
<dbReference type="AlphaFoldDB" id="A0AAW7Z7S6"/>
<evidence type="ECO:0000256" key="2">
    <source>
        <dbReference type="SAM" id="SignalP"/>
    </source>
</evidence>
<evidence type="ECO:0000313" key="5">
    <source>
        <dbReference type="Proteomes" id="UP001170717"/>
    </source>
</evidence>
<accession>A0AAW7Z7S6</accession>
<gene>
    <name evidence="4" type="ORF">Q4527_20025</name>
</gene>
<reference evidence="4" key="1">
    <citation type="submission" date="2023-07" db="EMBL/GenBank/DDBJ databases">
        <title>Genome content predicts the carbon catabolic preferences of heterotrophic bacteria.</title>
        <authorList>
            <person name="Gralka M."/>
        </authorList>
    </citation>
    <scope>NUCLEOTIDE SEQUENCE</scope>
    <source>
        <strain evidence="4">F2M12</strain>
    </source>
</reference>
<proteinExistence type="predicted"/>
<dbReference type="GO" id="GO:0005509">
    <property type="term" value="F:calcium ion binding"/>
    <property type="evidence" value="ECO:0007669"/>
    <property type="project" value="InterPro"/>
</dbReference>
<dbReference type="Pfam" id="PF13202">
    <property type="entry name" value="EF-hand_5"/>
    <property type="match status" value="1"/>
</dbReference>
<dbReference type="Gene3D" id="1.10.238.10">
    <property type="entry name" value="EF-hand"/>
    <property type="match status" value="2"/>
</dbReference>
<evidence type="ECO:0000256" key="1">
    <source>
        <dbReference type="SAM" id="MobiDB-lite"/>
    </source>
</evidence>
<comment type="caution">
    <text evidence="4">The sequence shown here is derived from an EMBL/GenBank/DDBJ whole genome shotgun (WGS) entry which is preliminary data.</text>
</comment>
<keyword evidence="2" id="KW-0732">Signal</keyword>
<dbReference type="InterPro" id="IPR011992">
    <property type="entry name" value="EF-hand-dom_pair"/>
</dbReference>
<dbReference type="InterPro" id="IPR002048">
    <property type="entry name" value="EF_hand_dom"/>
</dbReference>
<protein>
    <recommendedName>
        <fullName evidence="3">EF-hand domain-containing protein</fullName>
    </recommendedName>
</protein>
<feature type="compositionally biased region" description="Polar residues" evidence="1">
    <location>
        <begin position="129"/>
        <end position="138"/>
    </location>
</feature>
<evidence type="ECO:0000313" key="4">
    <source>
        <dbReference type="EMBL" id="MDO6579693.1"/>
    </source>
</evidence>
<feature type="domain" description="EF-hand" evidence="3">
    <location>
        <begin position="137"/>
        <end position="172"/>
    </location>
</feature>
<dbReference type="Proteomes" id="UP001170717">
    <property type="component" value="Unassembled WGS sequence"/>
</dbReference>